<dbReference type="Proteomes" id="UP001433268">
    <property type="component" value="Unassembled WGS sequence"/>
</dbReference>
<comment type="caution">
    <text evidence="2">The sequence shown here is derived from an EMBL/GenBank/DDBJ whole genome shotgun (WGS) entry which is preliminary data.</text>
</comment>
<sequence>MANIYHPLGLLDPERRFPLDLIHILVKAASRDPAIALEVDYAIQRQFIQPPAGLPPTQMGSQMGPRMATHMHTPSNPQRIQSGVPGLPVTYNMSSATLFPTTAAGSSGTTMSPAELRSSSSAPAVNRVPPAMGQKRPAANETAAPPPPSRRIRTEEPVRQRAGLGSAYRRFIRRDDNPSPEEVDRRLARFMDSMVEEEDRRNRTQMKKCRKNFGTMLEIGDCDATPPDSEEYLTDGSHNDEEVEEAEEAQAGTEEVREADAPEPREKPAHYDKLIDQTKKDLGWYGKYNKVNETREKDMAYGACVSIGDRLGKLAGAVAKHRSYDNRLRALTAMREIYQVCLKDSPEPTRAPWTVRNCDVRLAEHFVDAVRAMTPD</sequence>
<evidence type="ECO:0000313" key="2">
    <source>
        <dbReference type="EMBL" id="KAK8079680.1"/>
    </source>
</evidence>
<keyword evidence="3" id="KW-1185">Reference proteome</keyword>
<feature type="compositionally biased region" description="Basic and acidic residues" evidence="1">
    <location>
        <begin position="254"/>
        <end position="266"/>
    </location>
</feature>
<reference evidence="2 3" key="1">
    <citation type="submission" date="2023-01" db="EMBL/GenBank/DDBJ databases">
        <title>Analysis of 21 Apiospora genomes using comparative genomics revels a genus with tremendous synthesis potential of carbohydrate active enzymes and secondary metabolites.</title>
        <authorList>
            <person name="Sorensen T."/>
        </authorList>
    </citation>
    <scope>NUCLEOTIDE SEQUENCE [LARGE SCALE GENOMIC DNA]</scope>
    <source>
        <strain evidence="2 3">CBS 114990</strain>
    </source>
</reference>
<accession>A0ABR1W861</accession>
<feature type="region of interest" description="Disordered" evidence="1">
    <location>
        <begin position="220"/>
        <end position="266"/>
    </location>
</feature>
<dbReference type="RefSeq" id="XP_066667155.1">
    <property type="nucleotide sequence ID" value="XM_066811813.1"/>
</dbReference>
<feature type="compositionally biased region" description="Basic and acidic residues" evidence="1">
    <location>
        <begin position="173"/>
        <end position="182"/>
    </location>
</feature>
<evidence type="ECO:0000313" key="3">
    <source>
        <dbReference type="Proteomes" id="UP001433268"/>
    </source>
</evidence>
<protein>
    <submittedName>
        <fullName evidence="2">Uncharacterized protein</fullName>
    </submittedName>
</protein>
<feature type="region of interest" description="Disordered" evidence="1">
    <location>
        <begin position="102"/>
        <end position="182"/>
    </location>
</feature>
<proteinExistence type="predicted"/>
<gene>
    <name evidence="2" type="ORF">PG997_007498</name>
</gene>
<name>A0ABR1W861_9PEZI</name>
<organism evidence="2 3">
    <name type="scientific">Apiospora hydei</name>
    <dbReference type="NCBI Taxonomy" id="1337664"/>
    <lineage>
        <taxon>Eukaryota</taxon>
        <taxon>Fungi</taxon>
        <taxon>Dikarya</taxon>
        <taxon>Ascomycota</taxon>
        <taxon>Pezizomycotina</taxon>
        <taxon>Sordariomycetes</taxon>
        <taxon>Xylariomycetidae</taxon>
        <taxon>Amphisphaeriales</taxon>
        <taxon>Apiosporaceae</taxon>
        <taxon>Apiospora</taxon>
    </lineage>
</organism>
<evidence type="ECO:0000256" key="1">
    <source>
        <dbReference type="SAM" id="MobiDB-lite"/>
    </source>
</evidence>
<dbReference type="EMBL" id="JAQQWN010000006">
    <property type="protein sequence ID" value="KAK8079680.1"/>
    <property type="molecule type" value="Genomic_DNA"/>
</dbReference>
<dbReference type="GeneID" id="92044873"/>